<proteinExistence type="predicted"/>
<name>A0A1G2KT12_9BACT</name>
<evidence type="ECO:0000313" key="2">
    <source>
        <dbReference type="Proteomes" id="UP000177177"/>
    </source>
</evidence>
<comment type="caution">
    <text evidence="1">The sequence shown here is derived from an EMBL/GenBank/DDBJ whole genome shotgun (WGS) entry which is preliminary data.</text>
</comment>
<reference evidence="1 2" key="1">
    <citation type="journal article" date="2016" name="Nat. Commun.">
        <title>Thousands of microbial genomes shed light on interconnected biogeochemical processes in an aquifer system.</title>
        <authorList>
            <person name="Anantharaman K."/>
            <person name="Brown C.T."/>
            <person name="Hug L.A."/>
            <person name="Sharon I."/>
            <person name="Castelle C.J."/>
            <person name="Probst A.J."/>
            <person name="Thomas B.C."/>
            <person name="Singh A."/>
            <person name="Wilkins M.J."/>
            <person name="Karaoz U."/>
            <person name="Brodie E.L."/>
            <person name="Williams K.H."/>
            <person name="Hubbard S.S."/>
            <person name="Banfield J.F."/>
        </authorList>
    </citation>
    <scope>NUCLEOTIDE SEQUENCE [LARGE SCALE GENOMIC DNA]</scope>
</reference>
<sequence>MAHARGMLEGRAVLRESVEQWWAAQGFVFPSAFARRARIGFVSRHVATARYEDCAFILLAERAGLCPVWSTYLRDRFVTHSPVKASYVAPKVVGGFSPRGFPEIRKIVLADSQICEKERTPLDRILLGSGEAMVAWHRRLLQAVYPGAWTTDPSDMYLARGWAKGYYPLLLSLAVAHGVLFEDFHGGETGEGLMRFTREVFEPAFDAVAATFGVAPMLVPLPWWRELGYYVAHHRADQWRTDRSILKHLLQ</sequence>
<dbReference type="EMBL" id="MHQN01000033">
    <property type="protein sequence ID" value="OHA02598.1"/>
    <property type="molecule type" value="Genomic_DNA"/>
</dbReference>
<accession>A0A1G2KT12</accession>
<gene>
    <name evidence="1" type="ORF">A3C92_03060</name>
</gene>
<evidence type="ECO:0000313" key="1">
    <source>
        <dbReference type="EMBL" id="OHA02598.1"/>
    </source>
</evidence>
<dbReference type="AlphaFoldDB" id="A0A1G2KT12"/>
<protein>
    <submittedName>
        <fullName evidence="1">Uncharacterized protein</fullName>
    </submittedName>
</protein>
<organism evidence="1 2">
    <name type="scientific">Candidatus Sungbacteria bacterium RIFCSPHIGHO2_02_FULL_53_17</name>
    <dbReference type="NCBI Taxonomy" id="1802275"/>
    <lineage>
        <taxon>Bacteria</taxon>
        <taxon>Candidatus Sungiibacteriota</taxon>
    </lineage>
</organism>
<dbReference type="Proteomes" id="UP000177177">
    <property type="component" value="Unassembled WGS sequence"/>
</dbReference>